<keyword evidence="3" id="KW-1185">Reference proteome</keyword>
<gene>
    <name evidence="2" type="ORF">ACIBG2_49210</name>
</gene>
<dbReference type="RefSeq" id="WP_397091608.1">
    <property type="nucleotide sequence ID" value="NZ_JBITGY010000019.1"/>
</dbReference>
<reference evidence="2 3" key="1">
    <citation type="submission" date="2024-10" db="EMBL/GenBank/DDBJ databases">
        <title>The Natural Products Discovery Center: Release of the First 8490 Sequenced Strains for Exploring Actinobacteria Biosynthetic Diversity.</title>
        <authorList>
            <person name="Kalkreuter E."/>
            <person name="Kautsar S.A."/>
            <person name="Yang D."/>
            <person name="Bader C.D."/>
            <person name="Teijaro C.N."/>
            <person name="Fluegel L."/>
            <person name="Davis C.M."/>
            <person name="Simpson J.R."/>
            <person name="Lauterbach L."/>
            <person name="Steele A.D."/>
            <person name="Gui C."/>
            <person name="Meng S."/>
            <person name="Li G."/>
            <person name="Viehrig K."/>
            <person name="Ye F."/>
            <person name="Su P."/>
            <person name="Kiefer A.F."/>
            <person name="Nichols A."/>
            <person name="Cepeda A.J."/>
            <person name="Yan W."/>
            <person name="Fan B."/>
            <person name="Jiang Y."/>
            <person name="Adhikari A."/>
            <person name="Zheng C.-J."/>
            <person name="Schuster L."/>
            <person name="Cowan T.M."/>
            <person name="Smanski M.J."/>
            <person name="Chevrette M.G."/>
            <person name="De Carvalho L.P.S."/>
            <person name="Shen B."/>
        </authorList>
    </citation>
    <scope>NUCLEOTIDE SEQUENCE [LARGE SCALE GENOMIC DNA]</scope>
    <source>
        <strain evidence="2 3">NPDC050545</strain>
    </source>
</reference>
<evidence type="ECO:0000313" key="2">
    <source>
        <dbReference type="EMBL" id="MFI6505437.1"/>
    </source>
</evidence>
<name>A0ABW7ZB88_9ACTN</name>
<accession>A0ABW7ZB88</accession>
<evidence type="ECO:0000313" key="3">
    <source>
        <dbReference type="Proteomes" id="UP001612741"/>
    </source>
</evidence>
<dbReference type="Proteomes" id="UP001612741">
    <property type="component" value="Unassembled WGS sequence"/>
</dbReference>
<organism evidence="2 3">
    <name type="scientific">Nonomuraea typhae</name>
    <dbReference type="NCBI Taxonomy" id="2603600"/>
    <lineage>
        <taxon>Bacteria</taxon>
        <taxon>Bacillati</taxon>
        <taxon>Actinomycetota</taxon>
        <taxon>Actinomycetes</taxon>
        <taxon>Streptosporangiales</taxon>
        <taxon>Streptosporangiaceae</taxon>
        <taxon>Nonomuraea</taxon>
    </lineage>
</organism>
<sequence length="182" mass="20706">MPRPTQHNPWERFFDPARKPRGPQMAAAAAALDNLADQDDFDRVAAAVVSKRRIAQLAERRITVKASICPCYLRDSRGNLHRRRHRPERPGLCYLERQGSGMGDMVDHLRGWFRERKLIAYTLEPYHEVDAEAFGVASQALAEDDLVMSVCSCCAVHYPGQTLAIVITRKEDERPTHLITRL</sequence>
<dbReference type="EMBL" id="JBITGY010000019">
    <property type="protein sequence ID" value="MFI6505437.1"/>
    <property type="molecule type" value="Genomic_DNA"/>
</dbReference>
<comment type="caution">
    <text evidence="2">The sequence shown here is derived from an EMBL/GenBank/DDBJ whole genome shotgun (WGS) entry which is preliminary data.</text>
</comment>
<feature type="region of interest" description="Disordered" evidence="1">
    <location>
        <begin position="1"/>
        <end position="20"/>
    </location>
</feature>
<evidence type="ECO:0000256" key="1">
    <source>
        <dbReference type="SAM" id="MobiDB-lite"/>
    </source>
</evidence>
<protein>
    <submittedName>
        <fullName evidence="2">Uncharacterized protein</fullName>
    </submittedName>
</protein>
<proteinExistence type="predicted"/>
<feature type="compositionally biased region" description="Basic and acidic residues" evidence="1">
    <location>
        <begin position="9"/>
        <end position="18"/>
    </location>
</feature>